<dbReference type="InterPro" id="IPR036259">
    <property type="entry name" value="MFS_trans_sf"/>
</dbReference>
<feature type="transmembrane region" description="Helical" evidence="6">
    <location>
        <begin position="163"/>
        <end position="182"/>
    </location>
</feature>
<evidence type="ECO:0000313" key="8">
    <source>
        <dbReference type="EMBL" id="MCP2358998.1"/>
    </source>
</evidence>
<evidence type="ECO:0000256" key="5">
    <source>
        <dbReference type="ARBA" id="ARBA00023136"/>
    </source>
</evidence>
<dbReference type="RefSeq" id="WP_253746233.1">
    <property type="nucleotide sequence ID" value="NZ_BAABKA010000007.1"/>
</dbReference>
<feature type="transmembrane region" description="Helical" evidence="6">
    <location>
        <begin position="102"/>
        <end position="123"/>
    </location>
</feature>
<dbReference type="Gene3D" id="1.20.1250.20">
    <property type="entry name" value="MFS general substrate transporter like domains"/>
    <property type="match status" value="1"/>
</dbReference>
<dbReference type="GO" id="GO:0005886">
    <property type="term" value="C:plasma membrane"/>
    <property type="evidence" value="ECO:0007669"/>
    <property type="project" value="UniProtKB-SubCell"/>
</dbReference>
<name>A0A9X2GQI5_9ACTN</name>
<feature type="transmembrane region" description="Helical" evidence="6">
    <location>
        <begin position="286"/>
        <end position="306"/>
    </location>
</feature>
<evidence type="ECO:0000259" key="7">
    <source>
        <dbReference type="PROSITE" id="PS50850"/>
    </source>
</evidence>
<evidence type="ECO:0000256" key="4">
    <source>
        <dbReference type="ARBA" id="ARBA00022989"/>
    </source>
</evidence>
<comment type="caution">
    <text evidence="8">The sequence shown here is derived from an EMBL/GenBank/DDBJ whole genome shotgun (WGS) entry which is preliminary data.</text>
</comment>
<organism evidence="8 9">
    <name type="scientific">Nonomuraea thailandensis</name>
    <dbReference type="NCBI Taxonomy" id="1188745"/>
    <lineage>
        <taxon>Bacteria</taxon>
        <taxon>Bacillati</taxon>
        <taxon>Actinomycetota</taxon>
        <taxon>Actinomycetes</taxon>
        <taxon>Streptosporangiales</taxon>
        <taxon>Streptosporangiaceae</taxon>
        <taxon>Nonomuraea</taxon>
    </lineage>
</organism>
<dbReference type="SUPFAM" id="SSF103473">
    <property type="entry name" value="MFS general substrate transporter"/>
    <property type="match status" value="1"/>
</dbReference>
<dbReference type="InterPro" id="IPR011701">
    <property type="entry name" value="MFS"/>
</dbReference>
<dbReference type="PROSITE" id="PS50850">
    <property type="entry name" value="MFS"/>
    <property type="match status" value="1"/>
</dbReference>
<keyword evidence="4 6" id="KW-1133">Transmembrane helix</keyword>
<gene>
    <name evidence="8" type="ORF">HD597_006018</name>
</gene>
<dbReference type="Pfam" id="PF07690">
    <property type="entry name" value="MFS_1"/>
    <property type="match status" value="1"/>
</dbReference>
<feature type="transmembrane region" description="Helical" evidence="6">
    <location>
        <begin position="41"/>
        <end position="61"/>
    </location>
</feature>
<evidence type="ECO:0000256" key="6">
    <source>
        <dbReference type="SAM" id="Phobius"/>
    </source>
</evidence>
<keyword evidence="2" id="KW-0813">Transport</keyword>
<feature type="transmembrane region" description="Helical" evidence="6">
    <location>
        <begin position="376"/>
        <end position="397"/>
    </location>
</feature>
<dbReference type="PANTHER" id="PTHR42718:SF9">
    <property type="entry name" value="MAJOR FACILITATOR SUPERFAMILY MULTIDRUG TRANSPORTER MFSC"/>
    <property type="match status" value="1"/>
</dbReference>
<evidence type="ECO:0000256" key="3">
    <source>
        <dbReference type="ARBA" id="ARBA00022692"/>
    </source>
</evidence>
<evidence type="ECO:0000313" key="9">
    <source>
        <dbReference type="Proteomes" id="UP001139648"/>
    </source>
</evidence>
<feature type="transmembrane region" description="Helical" evidence="6">
    <location>
        <begin position="351"/>
        <end position="370"/>
    </location>
</feature>
<dbReference type="GO" id="GO:0022857">
    <property type="term" value="F:transmembrane transporter activity"/>
    <property type="evidence" value="ECO:0007669"/>
    <property type="project" value="InterPro"/>
</dbReference>
<sequence length="423" mass="41442">MSRPRSPVVAAGLIAFALTLNLSAGNVILPAVEHDLGVTPAVSRWVVLGHALAIVVFVPVAGRFLRRAGVRRAMVWGSAGFGAVSVVCALAPGIGVLLAGRLVLAAFAALLTVLTAVLAVAGAGGKAGGRRAGGVGGLSVAAVCATLGGFVGAAAGGGLVSPLGWRALLLLPVPLCLLALTARTPGARAEAPATSPAASPTGSSAVFPAASPAASPAARVPALLAVTVLAALDALVIVLCPFFLFQGQTMQSGLPLVGLTVIGLPAALVAGAATGTRLTARIGPRAVTLAGAALAAAGLALLLPLSPAWSASEVALRLAVVGAGMGLYAGPVHSLIMAVGAPERAASHLQFARGLGYVLGPALAATLWAAEGFARAGVGTALLPGLGAAAVAALALIPFRSMTTRRPSLQRPGAPWTPTRSRV</sequence>
<feature type="transmembrane region" description="Helical" evidence="6">
    <location>
        <begin position="318"/>
        <end position="339"/>
    </location>
</feature>
<dbReference type="Proteomes" id="UP001139648">
    <property type="component" value="Unassembled WGS sequence"/>
</dbReference>
<dbReference type="AlphaFoldDB" id="A0A9X2GQI5"/>
<keyword evidence="3 6" id="KW-0812">Transmembrane</keyword>
<feature type="transmembrane region" description="Helical" evidence="6">
    <location>
        <begin position="222"/>
        <end position="244"/>
    </location>
</feature>
<dbReference type="InterPro" id="IPR020846">
    <property type="entry name" value="MFS_dom"/>
</dbReference>
<comment type="subcellular location">
    <subcellularLocation>
        <location evidence="1">Cell membrane</location>
        <topology evidence="1">Multi-pass membrane protein</topology>
    </subcellularLocation>
</comment>
<accession>A0A9X2GQI5</accession>
<proteinExistence type="predicted"/>
<dbReference type="EMBL" id="JAMZEB010000002">
    <property type="protein sequence ID" value="MCP2358998.1"/>
    <property type="molecule type" value="Genomic_DNA"/>
</dbReference>
<feature type="domain" description="Major facilitator superfamily (MFS) profile" evidence="7">
    <location>
        <begin position="7"/>
        <end position="405"/>
    </location>
</feature>
<feature type="transmembrane region" description="Helical" evidence="6">
    <location>
        <begin position="135"/>
        <end position="157"/>
    </location>
</feature>
<feature type="transmembrane region" description="Helical" evidence="6">
    <location>
        <begin position="256"/>
        <end position="274"/>
    </location>
</feature>
<protein>
    <submittedName>
        <fullName evidence="8">MFS family permease</fullName>
    </submittedName>
</protein>
<keyword evidence="5 6" id="KW-0472">Membrane</keyword>
<dbReference type="PANTHER" id="PTHR42718">
    <property type="entry name" value="MAJOR FACILITATOR SUPERFAMILY MULTIDRUG TRANSPORTER MFSC"/>
    <property type="match status" value="1"/>
</dbReference>
<keyword evidence="9" id="KW-1185">Reference proteome</keyword>
<feature type="transmembrane region" description="Helical" evidence="6">
    <location>
        <begin position="73"/>
        <end position="96"/>
    </location>
</feature>
<reference evidence="8" key="1">
    <citation type="submission" date="2022-06" db="EMBL/GenBank/DDBJ databases">
        <title>Sequencing the genomes of 1000 actinobacteria strains.</title>
        <authorList>
            <person name="Klenk H.-P."/>
        </authorList>
    </citation>
    <scope>NUCLEOTIDE SEQUENCE</scope>
    <source>
        <strain evidence="8">DSM 46694</strain>
    </source>
</reference>
<evidence type="ECO:0000256" key="2">
    <source>
        <dbReference type="ARBA" id="ARBA00022448"/>
    </source>
</evidence>
<evidence type="ECO:0000256" key="1">
    <source>
        <dbReference type="ARBA" id="ARBA00004651"/>
    </source>
</evidence>